<protein>
    <submittedName>
        <fullName evidence="2">Uncharacterized protein</fullName>
    </submittedName>
</protein>
<dbReference type="Proteomes" id="UP000028545">
    <property type="component" value="Unassembled WGS sequence"/>
</dbReference>
<evidence type="ECO:0000313" key="3">
    <source>
        <dbReference type="Proteomes" id="UP000028545"/>
    </source>
</evidence>
<organism evidence="2 3">
    <name type="scientific">Pseudallescheria apiosperma</name>
    <name type="common">Scedosporium apiospermum</name>
    <dbReference type="NCBI Taxonomy" id="563466"/>
    <lineage>
        <taxon>Eukaryota</taxon>
        <taxon>Fungi</taxon>
        <taxon>Dikarya</taxon>
        <taxon>Ascomycota</taxon>
        <taxon>Pezizomycotina</taxon>
        <taxon>Sordariomycetes</taxon>
        <taxon>Hypocreomycetidae</taxon>
        <taxon>Microascales</taxon>
        <taxon>Microascaceae</taxon>
        <taxon>Scedosporium</taxon>
    </lineage>
</organism>
<feature type="compositionally biased region" description="Basic and acidic residues" evidence="1">
    <location>
        <begin position="266"/>
        <end position="278"/>
    </location>
</feature>
<feature type="region of interest" description="Disordered" evidence="1">
    <location>
        <begin position="560"/>
        <end position="630"/>
    </location>
</feature>
<feature type="region of interest" description="Disordered" evidence="1">
    <location>
        <begin position="246"/>
        <end position="288"/>
    </location>
</feature>
<dbReference type="VEuPathDB" id="FungiDB:SAPIO_CDS10851"/>
<feature type="region of interest" description="Disordered" evidence="1">
    <location>
        <begin position="96"/>
        <end position="182"/>
    </location>
</feature>
<dbReference type="AlphaFoldDB" id="A0A084FUP9"/>
<gene>
    <name evidence="2" type="ORF">SAPIO_CDS10851</name>
</gene>
<keyword evidence="3" id="KW-1185">Reference proteome</keyword>
<feature type="compositionally biased region" description="Basic and acidic residues" evidence="1">
    <location>
        <begin position="605"/>
        <end position="615"/>
    </location>
</feature>
<evidence type="ECO:0000313" key="2">
    <source>
        <dbReference type="EMBL" id="KEZ38811.1"/>
    </source>
</evidence>
<feature type="compositionally biased region" description="Polar residues" evidence="1">
    <location>
        <begin position="135"/>
        <end position="164"/>
    </location>
</feature>
<feature type="region of interest" description="Disordered" evidence="1">
    <location>
        <begin position="311"/>
        <end position="360"/>
    </location>
</feature>
<dbReference type="RefSeq" id="XP_016638610.1">
    <property type="nucleotide sequence ID" value="XM_016784390.1"/>
</dbReference>
<sequence length="630" mass="66319">MGADKSVLDAMRAELGSDRLLELPLEHKTSRSEYPSRAIRSVPVVRDSHIMSLSNKFKSAIAGGEFNDSDAEAVRGLDDLGGPRVYAGNARAARPLVAAPPPRTSALGPNAPTAGESSSRSGPPSRQVPARAPMAQTQAHIQARPQAQPQTRVTQPGAKQSTPVAASVTPRSGVAQTSAHKGLAPVRTGLDQAAPHLRAPSAKQLQAVQPQAVRSVAQAVVATPSAMKKPTQGLASSRWATEDVAQESTAASGVASPAAGTNLATKVRDASKESDEVKTTASAPSEAGRSTPLVAKFAALNLDECTAKLSSAENTDSKQGHGTLPVIPKTNTKAPHKALSPVPSKAVGDKEHLSKPKKVKEGQAGIAFQMSGHLVGRDMKRQTCEVVLKIRGVRGARFEVELEGKVAASHNVLNLLISGQTDNICTLKFRTEDNLVAPYTLDFETSARCTQFVFSLKNLEIATKLQLENELKRNEPVVPTPVLTPAVTPALTPTPTPALIPALTPAIAPAVPTNAVEPVKPESAGNGSKRVTYTAEELHGLKPKAVEGLDAIREKTSQLRAHPRSAAARFSGSVAANTSPAPPRTPVRKVEQTGANDDEVEPSDEASRMRKKMAEQLEWLSHGSARKLGL</sequence>
<accession>A0A084FUP9</accession>
<dbReference type="KEGG" id="sapo:SAPIO_CDS10851"/>
<proteinExistence type="predicted"/>
<dbReference type="EMBL" id="JOWA01000176">
    <property type="protein sequence ID" value="KEZ38811.1"/>
    <property type="molecule type" value="Genomic_DNA"/>
</dbReference>
<name>A0A084FUP9_PSEDA</name>
<reference evidence="2 3" key="1">
    <citation type="journal article" date="2014" name="Genome Announc.">
        <title>Draft genome sequence of the pathogenic fungus Scedosporium apiospermum.</title>
        <authorList>
            <person name="Vandeputte P."/>
            <person name="Ghamrawi S."/>
            <person name="Rechenmann M."/>
            <person name="Iltis A."/>
            <person name="Giraud S."/>
            <person name="Fleury M."/>
            <person name="Thornton C."/>
            <person name="Delhaes L."/>
            <person name="Meyer W."/>
            <person name="Papon N."/>
            <person name="Bouchara J.P."/>
        </authorList>
    </citation>
    <scope>NUCLEOTIDE SEQUENCE [LARGE SCALE GENOMIC DNA]</scope>
    <source>
        <strain evidence="2 3">IHEM 14462</strain>
    </source>
</reference>
<dbReference type="OrthoDB" id="5231042at2759"/>
<dbReference type="GeneID" id="27720089"/>
<feature type="compositionally biased region" description="Low complexity" evidence="1">
    <location>
        <begin position="115"/>
        <end position="125"/>
    </location>
</feature>
<dbReference type="HOGENOM" id="CLU_434223_0_0_1"/>
<comment type="caution">
    <text evidence="2">The sequence shown here is derived from an EMBL/GenBank/DDBJ whole genome shotgun (WGS) entry which is preliminary data.</text>
</comment>
<evidence type="ECO:0000256" key="1">
    <source>
        <dbReference type="SAM" id="MobiDB-lite"/>
    </source>
</evidence>